<keyword evidence="2" id="KW-1185">Reference proteome</keyword>
<dbReference type="KEGG" id="vg:6779501"/>
<protein>
    <submittedName>
        <fullName evidence="1">Uncharacterized protein</fullName>
    </submittedName>
</protein>
<reference evidence="2" key="1">
    <citation type="journal article" date="2009" name="Environ. Microbiol. Rep.">
        <title>Isolation and genomic characterization of the first phage infecting Iodobacteria: ?PLPE, a myovirus having a novel set of features.</title>
        <authorList>
            <person name="Leblanc C."/>
            <person name="Caumont-Sarcos A."/>
            <person name="Comeau A.M."/>
            <person name="Krisch H.M."/>
        </authorList>
    </citation>
    <scope>NUCLEOTIDE SEQUENCE [LARGE SCALE GENOMIC DNA]</scope>
</reference>
<evidence type="ECO:0000313" key="1">
    <source>
        <dbReference type="EMBL" id="ACG60387.1"/>
    </source>
</evidence>
<dbReference type="GeneID" id="6779501"/>
<organism evidence="1 2">
    <name type="scientific">Iodobacter phage PhiPLPE</name>
    <dbReference type="NCBI Taxonomy" id="551895"/>
    <lineage>
        <taxon>Viruses</taxon>
        <taxon>Duplodnaviria</taxon>
        <taxon>Heunggongvirae</taxon>
        <taxon>Uroviricota</taxon>
        <taxon>Caudoviricetes</taxon>
        <taxon>Iodovirus</taxon>
        <taxon>Iodovirus PLPE</taxon>
    </lineage>
</organism>
<gene>
    <name evidence="1" type="ORF">phiPLPE_65</name>
</gene>
<dbReference type="EMBL" id="EU876853">
    <property type="protein sequence ID" value="ACG60387.1"/>
    <property type="molecule type" value="Genomic_DNA"/>
</dbReference>
<sequence length="64" mass="6765">MLATDNSGVRKLCGRGYGLDTFIDANPTSLAVSTSNASGFVRITLDGLSHPSGFYNLEGVIRMV</sequence>
<accession>B5AX84</accession>
<evidence type="ECO:0000313" key="2">
    <source>
        <dbReference type="Proteomes" id="UP000001862"/>
    </source>
</evidence>
<name>B5AX84_9CAUD</name>
<dbReference type="Proteomes" id="UP000001862">
    <property type="component" value="Segment"/>
</dbReference>
<proteinExistence type="predicted"/>
<dbReference type="RefSeq" id="YP_002128499.1">
    <property type="nucleotide sequence ID" value="NC_011142.1"/>
</dbReference>